<gene>
    <name evidence="7" type="ORF">HRJ53_14060</name>
</gene>
<dbReference type="SMART" id="SM00729">
    <property type="entry name" value="Elp3"/>
    <property type="match status" value="1"/>
</dbReference>
<dbReference type="Gene3D" id="3.80.30.20">
    <property type="entry name" value="tm_1862 like domain"/>
    <property type="match status" value="1"/>
</dbReference>
<dbReference type="EMBL" id="JACDQQ010001359">
    <property type="protein sequence ID" value="MBA0086108.1"/>
    <property type="molecule type" value="Genomic_DNA"/>
</dbReference>
<sequence length="364" mass="40605">LGVSTILGGEFEEGLALLADRLRRNGGESRNGIGASSVPQSEPLISLARQKFIPPDRQGLAPLARYAHVVLPSGEHRVAGYTEASRGCKHLCRHCPIVSVYKGVFRVVDREVVLADLRQQVAAGAQHITFGDPDFFNGIGHAMAVVEALHREFPRLSYDVTIKIEHLLKHKRHLATLRDTGCLFVTSAVESVDDEVLRRLEKGHTRADFLEATRMFRELDLVLHATFVPFTPWTTLDGYLELLRVLRENDLVENVAPIQLAIRLLIPRGSRLLELDEIRHLVGPFDPSALVYPWRNPDPRVDALGAEMEQIVSSGEKHKLPRRTIFARIGKAAHQAAGVETEFAARPVLPSRAAIPYLNEPWYC</sequence>
<dbReference type="InterPro" id="IPR007197">
    <property type="entry name" value="rSAM"/>
</dbReference>
<evidence type="ECO:0000256" key="4">
    <source>
        <dbReference type="ARBA" id="ARBA00023004"/>
    </source>
</evidence>
<evidence type="ECO:0000259" key="6">
    <source>
        <dbReference type="PROSITE" id="PS51918"/>
    </source>
</evidence>
<keyword evidence="5" id="KW-0411">Iron-sulfur</keyword>
<dbReference type="GO" id="GO:0003824">
    <property type="term" value="F:catalytic activity"/>
    <property type="evidence" value="ECO:0007669"/>
    <property type="project" value="InterPro"/>
</dbReference>
<proteinExistence type="predicted"/>
<dbReference type="PANTHER" id="PTHR43409:SF7">
    <property type="entry name" value="BLL1977 PROTEIN"/>
    <property type="match status" value="1"/>
</dbReference>
<comment type="caution">
    <text evidence="7">The sequence shown here is derived from an EMBL/GenBank/DDBJ whole genome shotgun (WGS) entry which is preliminary data.</text>
</comment>
<name>A0A7V8NRE8_9BACT</name>
<keyword evidence="2" id="KW-0949">S-adenosyl-L-methionine</keyword>
<evidence type="ECO:0000313" key="7">
    <source>
        <dbReference type="EMBL" id="MBA0086108.1"/>
    </source>
</evidence>
<evidence type="ECO:0000256" key="1">
    <source>
        <dbReference type="ARBA" id="ARBA00001966"/>
    </source>
</evidence>
<comment type="cofactor">
    <cofactor evidence="1">
        <name>[4Fe-4S] cluster</name>
        <dbReference type="ChEBI" id="CHEBI:49883"/>
    </cofactor>
</comment>
<dbReference type="InterPro" id="IPR006638">
    <property type="entry name" value="Elp3/MiaA/NifB-like_rSAM"/>
</dbReference>
<dbReference type="SUPFAM" id="SSF102114">
    <property type="entry name" value="Radical SAM enzymes"/>
    <property type="match status" value="1"/>
</dbReference>
<keyword evidence="3" id="KW-0479">Metal-binding</keyword>
<dbReference type="SFLD" id="SFLDS00029">
    <property type="entry name" value="Radical_SAM"/>
    <property type="match status" value="1"/>
</dbReference>
<feature type="domain" description="Radical SAM core" evidence="6">
    <location>
        <begin position="74"/>
        <end position="307"/>
    </location>
</feature>
<dbReference type="GO" id="GO:0046872">
    <property type="term" value="F:metal ion binding"/>
    <property type="evidence" value="ECO:0007669"/>
    <property type="project" value="UniProtKB-KW"/>
</dbReference>
<dbReference type="InterPro" id="IPR023404">
    <property type="entry name" value="rSAM_horseshoe"/>
</dbReference>
<evidence type="ECO:0000256" key="5">
    <source>
        <dbReference type="ARBA" id="ARBA00023014"/>
    </source>
</evidence>
<evidence type="ECO:0000313" key="8">
    <source>
        <dbReference type="Proteomes" id="UP000567293"/>
    </source>
</evidence>
<dbReference type="Proteomes" id="UP000567293">
    <property type="component" value="Unassembled WGS sequence"/>
</dbReference>
<dbReference type="InterPro" id="IPR051198">
    <property type="entry name" value="BchE-like"/>
</dbReference>
<dbReference type="PANTHER" id="PTHR43409">
    <property type="entry name" value="ANAEROBIC MAGNESIUM-PROTOPORPHYRIN IX MONOMETHYL ESTER CYCLASE-RELATED"/>
    <property type="match status" value="1"/>
</dbReference>
<evidence type="ECO:0000256" key="2">
    <source>
        <dbReference type="ARBA" id="ARBA00022691"/>
    </source>
</evidence>
<dbReference type="InterPro" id="IPR058240">
    <property type="entry name" value="rSAM_sf"/>
</dbReference>
<dbReference type="AlphaFoldDB" id="A0A7V8NRE8"/>
<protein>
    <submittedName>
        <fullName evidence="7">Radical SAM protein</fullName>
    </submittedName>
</protein>
<evidence type="ECO:0000256" key="3">
    <source>
        <dbReference type="ARBA" id="ARBA00022723"/>
    </source>
</evidence>
<keyword evidence="4" id="KW-0408">Iron</keyword>
<reference evidence="7" key="1">
    <citation type="submission" date="2020-06" db="EMBL/GenBank/DDBJ databases">
        <title>Legume-microbial interactions unlock mineral nutrients during tropical forest succession.</title>
        <authorList>
            <person name="Epihov D.Z."/>
        </authorList>
    </citation>
    <scope>NUCLEOTIDE SEQUENCE [LARGE SCALE GENOMIC DNA]</scope>
    <source>
        <strain evidence="7">Pan2503</strain>
    </source>
</reference>
<dbReference type="PROSITE" id="PS51918">
    <property type="entry name" value="RADICAL_SAM"/>
    <property type="match status" value="1"/>
</dbReference>
<dbReference type="Pfam" id="PF04055">
    <property type="entry name" value="Radical_SAM"/>
    <property type="match status" value="1"/>
</dbReference>
<dbReference type="SFLD" id="SFLDG01082">
    <property type="entry name" value="B12-binding_domain_containing"/>
    <property type="match status" value="1"/>
</dbReference>
<dbReference type="CDD" id="cd01335">
    <property type="entry name" value="Radical_SAM"/>
    <property type="match status" value="1"/>
</dbReference>
<keyword evidence="8" id="KW-1185">Reference proteome</keyword>
<organism evidence="7 8">
    <name type="scientific">Candidatus Acidiferrum panamense</name>
    <dbReference type="NCBI Taxonomy" id="2741543"/>
    <lineage>
        <taxon>Bacteria</taxon>
        <taxon>Pseudomonadati</taxon>
        <taxon>Acidobacteriota</taxon>
        <taxon>Terriglobia</taxon>
        <taxon>Candidatus Acidiferrales</taxon>
        <taxon>Candidatus Acidiferrum</taxon>
    </lineage>
</organism>
<accession>A0A7V8NRE8</accession>
<dbReference type="GO" id="GO:0005829">
    <property type="term" value="C:cytosol"/>
    <property type="evidence" value="ECO:0007669"/>
    <property type="project" value="TreeGrafter"/>
</dbReference>
<dbReference type="GO" id="GO:0051536">
    <property type="term" value="F:iron-sulfur cluster binding"/>
    <property type="evidence" value="ECO:0007669"/>
    <property type="project" value="UniProtKB-KW"/>
</dbReference>
<feature type="non-terminal residue" evidence="7">
    <location>
        <position position="1"/>
    </location>
</feature>